<dbReference type="Proteomes" id="UP000199205">
    <property type="component" value="Unassembled WGS sequence"/>
</dbReference>
<dbReference type="GO" id="GO:0006208">
    <property type="term" value="P:pyrimidine nucleobase catabolic process"/>
    <property type="evidence" value="ECO:0007669"/>
    <property type="project" value="TreeGrafter"/>
</dbReference>
<organism evidence="3 4">
    <name type="scientific">Rhizobium lusitanum</name>
    <dbReference type="NCBI Taxonomy" id="293958"/>
    <lineage>
        <taxon>Bacteria</taxon>
        <taxon>Pseudomonadati</taxon>
        <taxon>Pseudomonadota</taxon>
        <taxon>Alphaproteobacteria</taxon>
        <taxon>Hyphomicrobiales</taxon>
        <taxon>Rhizobiaceae</taxon>
        <taxon>Rhizobium/Agrobacterium group</taxon>
        <taxon>Rhizobium</taxon>
    </lineage>
</organism>
<protein>
    <submittedName>
        <fullName evidence="3">Flavin reductase</fullName>
    </submittedName>
</protein>
<dbReference type="Pfam" id="PF01613">
    <property type="entry name" value="Flavin_Reduct"/>
    <property type="match status" value="1"/>
</dbReference>
<dbReference type="InterPro" id="IPR002563">
    <property type="entry name" value="Flavin_Rdtase-like_dom"/>
</dbReference>
<proteinExistence type="predicted"/>
<dbReference type="SUPFAM" id="SSF50475">
    <property type="entry name" value="FMN-binding split barrel"/>
    <property type="match status" value="1"/>
</dbReference>
<accession>A0A1C3XHQ0</accession>
<dbReference type="PANTHER" id="PTHR30466">
    <property type="entry name" value="FLAVIN REDUCTASE"/>
    <property type="match status" value="1"/>
</dbReference>
<feature type="domain" description="Flavin reductase like" evidence="2">
    <location>
        <begin position="23"/>
        <end position="168"/>
    </location>
</feature>
<dbReference type="SMART" id="SM00903">
    <property type="entry name" value="Flavin_Reduct"/>
    <property type="match status" value="1"/>
</dbReference>
<name>A0A1C3XHQ0_9HYPH</name>
<reference evidence="3 4" key="1">
    <citation type="submission" date="2016-08" db="EMBL/GenBank/DDBJ databases">
        <authorList>
            <person name="Seilhamer J.J."/>
        </authorList>
    </citation>
    <scope>NUCLEOTIDE SEQUENCE [LARGE SCALE GENOMIC DNA]</scope>
    <source>
        <strain evidence="3 4">P1-7</strain>
    </source>
</reference>
<dbReference type="Gene3D" id="2.30.110.10">
    <property type="entry name" value="Electron Transport, Fmn-binding Protein, Chain A"/>
    <property type="match status" value="1"/>
</dbReference>
<dbReference type="EMBL" id="FMAF01000042">
    <property type="protein sequence ID" value="SCB51729.1"/>
    <property type="molecule type" value="Genomic_DNA"/>
</dbReference>
<sequence>MAMEAHADSQFAPISKERFKAAIAPLAGTVCVVTTDGPGGKAGFTASSVCGVSDDPPTLLVCINRQSSVHNAFVANQLFCVNVLAASHQSLSRAFAGKTSTDARFAIGDWTASETPLPVLPTAVVSLECEVVRSMDIATHKIIFGRPFAIHGEAGDPCLIYFRRQYHLLGIAS</sequence>
<evidence type="ECO:0000313" key="4">
    <source>
        <dbReference type="Proteomes" id="UP000199205"/>
    </source>
</evidence>
<dbReference type="InterPro" id="IPR050268">
    <property type="entry name" value="NADH-dep_flavin_reductase"/>
</dbReference>
<dbReference type="InterPro" id="IPR012349">
    <property type="entry name" value="Split_barrel_FMN-bd"/>
</dbReference>
<dbReference type="PANTHER" id="PTHR30466:SF1">
    <property type="entry name" value="FMN REDUCTASE (NADH) RUTF"/>
    <property type="match status" value="1"/>
</dbReference>
<evidence type="ECO:0000259" key="2">
    <source>
        <dbReference type="SMART" id="SM00903"/>
    </source>
</evidence>
<keyword evidence="1" id="KW-0560">Oxidoreductase</keyword>
<dbReference type="AlphaFoldDB" id="A0A1C3XHQ0"/>
<gene>
    <name evidence="3" type="ORF">GA0061101_14226</name>
</gene>
<dbReference type="GO" id="GO:0042602">
    <property type="term" value="F:riboflavin reductase (NADPH) activity"/>
    <property type="evidence" value="ECO:0007669"/>
    <property type="project" value="TreeGrafter"/>
</dbReference>
<evidence type="ECO:0000313" key="3">
    <source>
        <dbReference type="EMBL" id="SCB51729.1"/>
    </source>
</evidence>
<dbReference type="GO" id="GO:0010181">
    <property type="term" value="F:FMN binding"/>
    <property type="evidence" value="ECO:0007669"/>
    <property type="project" value="InterPro"/>
</dbReference>
<evidence type="ECO:0000256" key="1">
    <source>
        <dbReference type="ARBA" id="ARBA00023002"/>
    </source>
</evidence>